<feature type="transmembrane region" description="Helical" evidence="10">
    <location>
        <begin position="84"/>
        <end position="107"/>
    </location>
</feature>
<dbReference type="EMBL" id="VNHS01000014">
    <property type="protein sequence ID" value="TYP69568.1"/>
    <property type="molecule type" value="Genomic_DNA"/>
</dbReference>
<feature type="transmembrane region" description="Helical" evidence="10">
    <location>
        <begin position="311"/>
        <end position="333"/>
    </location>
</feature>
<evidence type="ECO:0000256" key="4">
    <source>
        <dbReference type="ARBA" id="ARBA00022692"/>
    </source>
</evidence>
<evidence type="ECO:0000256" key="9">
    <source>
        <dbReference type="ARBA" id="ARBA00023201"/>
    </source>
</evidence>
<dbReference type="InterPro" id="IPR004705">
    <property type="entry name" value="Cation/H_exchanger_CPA1_bac"/>
</dbReference>
<protein>
    <submittedName>
        <fullName evidence="12">CPA1 family monovalent cation:H+ antiporter</fullName>
    </submittedName>
</protein>
<dbReference type="RefSeq" id="WP_148932957.1">
    <property type="nucleotide sequence ID" value="NZ_VNHS01000014.1"/>
</dbReference>
<comment type="similarity">
    <text evidence="10">Belongs to the monovalent cation:proton antiporter 1 (CPA1) transporter (TC 2.A.36) family.</text>
</comment>
<feature type="transmembrane region" description="Helical" evidence="10">
    <location>
        <begin position="113"/>
        <end position="134"/>
    </location>
</feature>
<dbReference type="Proteomes" id="UP000323257">
    <property type="component" value="Unassembled WGS sequence"/>
</dbReference>
<keyword evidence="8 10" id="KW-0472">Membrane</keyword>
<dbReference type="NCBIfam" id="TIGR00831">
    <property type="entry name" value="a_cpa1"/>
    <property type="match status" value="1"/>
</dbReference>
<evidence type="ECO:0000256" key="10">
    <source>
        <dbReference type="RuleBase" id="RU366002"/>
    </source>
</evidence>
<proteinExistence type="inferred from homology"/>
<keyword evidence="3 10" id="KW-1003">Cell membrane</keyword>
<dbReference type="InterPro" id="IPR018422">
    <property type="entry name" value="Cation/H_exchanger_CPA1"/>
</dbReference>
<keyword evidence="13" id="KW-1185">Reference proteome</keyword>
<feature type="transmembrane region" description="Helical" evidence="10">
    <location>
        <begin position="228"/>
        <end position="254"/>
    </location>
</feature>
<comment type="caution">
    <text evidence="10">Lacks conserved residue(s) required for the propagation of feature annotation.</text>
</comment>
<evidence type="ECO:0000256" key="8">
    <source>
        <dbReference type="ARBA" id="ARBA00023136"/>
    </source>
</evidence>
<comment type="subcellular location">
    <subcellularLocation>
        <location evidence="1 10">Cell membrane</location>
        <topology evidence="1 10">Multi-pass membrane protein</topology>
    </subcellularLocation>
</comment>
<gene>
    <name evidence="12" type="ORF">BCM02_11484</name>
</gene>
<accession>A0A5S5BT95</accession>
<keyword evidence="10" id="KW-0050">Antiport</keyword>
<feature type="domain" description="Cation/H+ exchanger transmembrane" evidence="11">
    <location>
        <begin position="10"/>
        <end position="400"/>
    </location>
</feature>
<keyword evidence="9 10" id="KW-0739">Sodium transport</keyword>
<dbReference type="GO" id="GO:0005886">
    <property type="term" value="C:plasma membrane"/>
    <property type="evidence" value="ECO:0007669"/>
    <property type="project" value="UniProtKB-SubCell"/>
</dbReference>
<keyword evidence="6 10" id="KW-0915">Sodium</keyword>
<keyword evidence="7 10" id="KW-0406">Ion transport</keyword>
<dbReference type="GO" id="GO:0015386">
    <property type="term" value="F:potassium:proton antiporter activity"/>
    <property type="evidence" value="ECO:0007669"/>
    <property type="project" value="TreeGrafter"/>
</dbReference>
<evidence type="ECO:0000259" key="11">
    <source>
        <dbReference type="Pfam" id="PF00999"/>
    </source>
</evidence>
<feature type="transmembrane region" description="Helical" evidence="10">
    <location>
        <begin position="266"/>
        <end position="291"/>
    </location>
</feature>
<keyword evidence="5 10" id="KW-1133">Transmembrane helix</keyword>
<feature type="transmembrane region" description="Helical" evidence="10">
    <location>
        <begin position="342"/>
        <end position="365"/>
    </location>
</feature>
<evidence type="ECO:0000256" key="6">
    <source>
        <dbReference type="ARBA" id="ARBA00023053"/>
    </source>
</evidence>
<dbReference type="Pfam" id="PF00999">
    <property type="entry name" value="Na_H_Exchanger"/>
    <property type="match status" value="1"/>
</dbReference>
<dbReference type="OrthoDB" id="9809206at2"/>
<name>A0A5S5BT95_9BACL</name>
<feature type="transmembrane region" description="Helical" evidence="10">
    <location>
        <begin position="183"/>
        <end position="208"/>
    </location>
</feature>
<evidence type="ECO:0000256" key="2">
    <source>
        <dbReference type="ARBA" id="ARBA00022448"/>
    </source>
</evidence>
<dbReference type="GO" id="GO:0098719">
    <property type="term" value="P:sodium ion import across plasma membrane"/>
    <property type="evidence" value="ECO:0007669"/>
    <property type="project" value="TreeGrafter"/>
</dbReference>
<dbReference type="Gene3D" id="6.10.140.1330">
    <property type="match status" value="1"/>
</dbReference>
<dbReference type="InterPro" id="IPR006153">
    <property type="entry name" value="Cation/H_exchanger_TM"/>
</dbReference>
<comment type="function">
    <text evidence="10">Na(+)/H(+) antiporter that extrudes sodium in exchange for external protons.</text>
</comment>
<evidence type="ECO:0000256" key="7">
    <source>
        <dbReference type="ARBA" id="ARBA00023065"/>
    </source>
</evidence>
<evidence type="ECO:0000313" key="12">
    <source>
        <dbReference type="EMBL" id="TYP69568.1"/>
    </source>
</evidence>
<dbReference type="PANTHER" id="PTHR10110:SF86">
    <property type="entry name" value="SODIUM_HYDROGEN EXCHANGER 7"/>
    <property type="match status" value="1"/>
</dbReference>
<evidence type="ECO:0000256" key="5">
    <source>
        <dbReference type="ARBA" id="ARBA00022989"/>
    </source>
</evidence>
<organism evidence="12 13">
    <name type="scientific">Paenibacillus methanolicus</name>
    <dbReference type="NCBI Taxonomy" id="582686"/>
    <lineage>
        <taxon>Bacteria</taxon>
        <taxon>Bacillati</taxon>
        <taxon>Bacillota</taxon>
        <taxon>Bacilli</taxon>
        <taxon>Bacillales</taxon>
        <taxon>Paenibacillaceae</taxon>
        <taxon>Paenibacillus</taxon>
    </lineage>
</organism>
<reference evidence="12 13" key="1">
    <citation type="submission" date="2019-07" db="EMBL/GenBank/DDBJ databases">
        <title>Genomic Encyclopedia of Type Strains, Phase III (KMG-III): the genomes of soil and plant-associated and newly described type strains.</title>
        <authorList>
            <person name="Whitman W."/>
        </authorList>
    </citation>
    <scope>NUCLEOTIDE SEQUENCE [LARGE SCALE GENOMIC DNA]</scope>
    <source>
        <strain evidence="12 13">BL24</strain>
    </source>
</reference>
<keyword evidence="2 10" id="KW-0813">Transport</keyword>
<evidence type="ECO:0000313" key="13">
    <source>
        <dbReference type="Proteomes" id="UP000323257"/>
    </source>
</evidence>
<dbReference type="GO" id="GO:0051453">
    <property type="term" value="P:regulation of intracellular pH"/>
    <property type="evidence" value="ECO:0007669"/>
    <property type="project" value="TreeGrafter"/>
</dbReference>
<evidence type="ECO:0000256" key="1">
    <source>
        <dbReference type="ARBA" id="ARBA00004651"/>
    </source>
</evidence>
<dbReference type="GO" id="GO:0015385">
    <property type="term" value="F:sodium:proton antiporter activity"/>
    <property type="evidence" value="ECO:0007669"/>
    <property type="project" value="InterPro"/>
</dbReference>
<dbReference type="AlphaFoldDB" id="A0A5S5BT95"/>
<feature type="transmembrane region" description="Helical" evidence="10">
    <location>
        <begin position="377"/>
        <end position="400"/>
    </location>
</feature>
<comment type="caution">
    <text evidence="12">The sequence shown here is derived from an EMBL/GenBank/DDBJ whole genome shotgun (WGS) entry which is preliminary data.</text>
</comment>
<dbReference type="PANTHER" id="PTHR10110">
    <property type="entry name" value="SODIUM/HYDROGEN EXCHANGER"/>
    <property type="match status" value="1"/>
</dbReference>
<evidence type="ECO:0000256" key="3">
    <source>
        <dbReference type="ARBA" id="ARBA00022475"/>
    </source>
</evidence>
<keyword evidence="4 10" id="KW-0812">Transmembrane</keyword>
<sequence length="655" mass="71317">MELFLTVLALLAVIGVSDVLHRFLPFVPVPLIQIGLGACAVLLPMGLHVELEPELFFVLFIAPLLFNDGKRTPREDLWNLRAPILLLALGLVFATVLIGGYVIHWMIPSLSLPSSFALAAILSPTDAVAVGALAKRIHLPKRILRLLEGESLMNDASGLVAFKFAIAAAVTGEFSLPKAAGSFLLIAAGGLLVGAVLGYLLIQLGFLIRKLGMEDVTTHMLLQLLTPFIIFLVSEHLGLSGILAVVAGGVIHAIERDRTASPHFKLQVVSASTWSVVIFVLNGLVFVILGATIPEAMHTIFEDKSINNGLVLGYVAVITLLLIGIRLVWLLVFSKESAIKPLLVTAISGVRGAITLVGALSIPLVMNDGTPYPQRDLIIFLAAGVILFSLVLASVLLPLLTRGEREEQPEEEAELSLKEHMINASLNLLRGKGVEGQADRGAAAAFLRHVDRVQQHQGQWSDPGLRRLETELRMIGVRAEREELGRLAQNGVVTADLASRFGELLDRMEALLAGRLNVPLQQSWTEMRRLMSRLFAETGQTGGEVSTAECISIMDARLLMAEAGMKAIEQARNKRNDRAAQVVIAHYELLIARLKQAKPGDAADEDGINVDLQMKAVQEQRNYVEQLVESGEINRRLAVRLRRFVNELETAILED</sequence>